<keyword evidence="6 9" id="KW-0333">Golgi apparatus</keyword>
<organism evidence="10 11">
    <name type="scientific">Paralvinella palmiformis</name>
    <dbReference type="NCBI Taxonomy" id="53620"/>
    <lineage>
        <taxon>Eukaryota</taxon>
        <taxon>Metazoa</taxon>
        <taxon>Spiralia</taxon>
        <taxon>Lophotrochozoa</taxon>
        <taxon>Annelida</taxon>
        <taxon>Polychaeta</taxon>
        <taxon>Sedentaria</taxon>
        <taxon>Canalipalpata</taxon>
        <taxon>Terebellida</taxon>
        <taxon>Terebelliformia</taxon>
        <taxon>Alvinellidae</taxon>
        <taxon>Paralvinella</taxon>
    </lineage>
</organism>
<dbReference type="InterPro" id="IPR005331">
    <property type="entry name" value="Sulfotransferase"/>
</dbReference>
<dbReference type="EMBL" id="JAODUP010001729">
    <property type="protein sequence ID" value="KAK2139537.1"/>
    <property type="molecule type" value="Genomic_DNA"/>
</dbReference>
<name>A0AAD9MM16_9ANNE</name>
<dbReference type="PANTHER" id="PTHR12137">
    <property type="entry name" value="CARBOHYDRATE SULFOTRANSFERASE"/>
    <property type="match status" value="1"/>
</dbReference>
<evidence type="ECO:0000256" key="3">
    <source>
        <dbReference type="ARBA" id="ARBA00022679"/>
    </source>
</evidence>
<keyword evidence="8 9" id="KW-0325">Glycoprotein</keyword>
<dbReference type="Pfam" id="PF03567">
    <property type="entry name" value="Sulfotransfer_2"/>
    <property type="match status" value="1"/>
</dbReference>
<evidence type="ECO:0000256" key="9">
    <source>
        <dbReference type="RuleBase" id="RU364020"/>
    </source>
</evidence>
<dbReference type="GO" id="GO:0016051">
    <property type="term" value="P:carbohydrate biosynthetic process"/>
    <property type="evidence" value="ECO:0007669"/>
    <property type="project" value="InterPro"/>
</dbReference>
<reference evidence="10" key="1">
    <citation type="journal article" date="2023" name="Mol. Biol. Evol.">
        <title>Third-Generation Sequencing Reveals the Adaptive Role of the Epigenome in Three Deep-Sea Polychaetes.</title>
        <authorList>
            <person name="Perez M."/>
            <person name="Aroh O."/>
            <person name="Sun Y."/>
            <person name="Lan Y."/>
            <person name="Juniper S.K."/>
            <person name="Young C.R."/>
            <person name="Angers B."/>
            <person name="Qian P.Y."/>
        </authorList>
    </citation>
    <scope>NUCLEOTIDE SEQUENCE</scope>
    <source>
        <strain evidence="10">P08H-3</strain>
    </source>
</reference>
<gene>
    <name evidence="10" type="ORF">LSH36_1727g00006</name>
</gene>
<keyword evidence="5" id="KW-1133">Transmembrane helix</keyword>
<accession>A0AAD9MM16</accession>
<evidence type="ECO:0000256" key="2">
    <source>
        <dbReference type="ARBA" id="ARBA00006339"/>
    </source>
</evidence>
<evidence type="ECO:0000313" key="10">
    <source>
        <dbReference type="EMBL" id="KAK2139537.1"/>
    </source>
</evidence>
<comment type="similarity">
    <text evidence="2 9">Belongs to the sulfotransferase 2 family.</text>
</comment>
<comment type="subcellular location">
    <subcellularLocation>
        <location evidence="1 9">Golgi apparatus membrane</location>
        <topology evidence="1 9">Single-pass type II membrane protein</topology>
    </subcellularLocation>
</comment>
<comment type="caution">
    <text evidence="10">The sequence shown here is derived from an EMBL/GenBank/DDBJ whole genome shotgun (WGS) entry which is preliminary data.</text>
</comment>
<evidence type="ECO:0000256" key="6">
    <source>
        <dbReference type="ARBA" id="ARBA00023034"/>
    </source>
</evidence>
<dbReference type="GO" id="GO:0008146">
    <property type="term" value="F:sulfotransferase activity"/>
    <property type="evidence" value="ECO:0007669"/>
    <property type="project" value="InterPro"/>
</dbReference>
<evidence type="ECO:0000256" key="7">
    <source>
        <dbReference type="ARBA" id="ARBA00023136"/>
    </source>
</evidence>
<dbReference type="SUPFAM" id="SSF52540">
    <property type="entry name" value="P-loop containing nucleoside triphosphate hydrolases"/>
    <property type="match status" value="1"/>
</dbReference>
<evidence type="ECO:0000256" key="5">
    <source>
        <dbReference type="ARBA" id="ARBA00022989"/>
    </source>
</evidence>
<dbReference type="InterPro" id="IPR027417">
    <property type="entry name" value="P-loop_NTPase"/>
</dbReference>
<dbReference type="GO" id="GO:0000139">
    <property type="term" value="C:Golgi membrane"/>
    <property type="evidence" value="ECO:0007669"/>
    <property type="project" value="UniProtKB-SubCell"/>
</dbReference>
<sequence>MNRLKSAKKVITSFAYVIIITVGYKILTVKVPNSELKIEYKRQTSSDHRVTLDLPESLQAVRVCSQQERIFNLMEYCKKKWHQNDRPSSPNLAGRSLVDHRHRLTYCGISKAGSTMLKSLILEANGLNLTELLKSDDPLYFVHLQKYINDNRVKLMSQIRKSEQKSILANYSHILSVRHPLDRLWSYYRDKILYDDRSAGHHRRVASILKEFRAGIFASNKSLAGMRFPQDILGPPTFHEFITWIHRHKTLEEHWIPMERVCHPCSIDWRAILRVETMPVDGEIMLKHLNRRRSKLPVRHSHDPNGMSHEYFSKKLNGYNTISRDVMEYFINLYKRDMQMFGYGWHNETNVAYCVINTDNGRCC</sequence>
<dbReference type="EC" id="2.8.2.-" evidence="9"/>
<dbReference type="AlphaFoldDB" id="A0AAD9MM16"/>
<evidence type="ECO:0000256" key="4">
    <source>
        <dbReference type="ARBA" id="ARBA00022692"/>
    </source>
</evidence>
<keyword evidence="7" id="KW-0472">Membrane</keyword>
<protein>
    <recommendedName>
        <fullName evidence="9">Carbohydrate sulfotransferase</fullName>
        <ecNumber evidence="9">2.8.2.-</ecNumber>
    </recommendedName>
</protein>
<dbReference type="Proteomes" id="UP001208570">
    <property type="component" value="Unassembled WGS sequence"/>
</dbReference>
<keyword evidence="3 9" id="KW-0808">Transferase</keyword>
<evidence type="ECO:0000313" key="11">
    <source>
        <dbReference type="Proteomes" id="UP001208570"/>
    </source>
</evidence>
<keyword evidence="4" id="KW-0812">Transmembrane</keyword>
<keyword evidence="11" id="KW-1185">Reference proteome</keyword>
<evidence type="ECO:0000256" key="1">
    <source>
        <dbReference type="ARBA" id="ARBA00004323"/>
    </source>
</evidence>
<keyword evidence="9" id="KW-0735">Signal-anchor</keyword>
<proteinExistence type="inferred from homology"/>
<keyword evidence="9" id="KW-0119">Carbohydrate metabolism</keyword>
<dbReference type="PANTHER" id="PTHR12137:SF54">
    <property type="entry name" value="CARBOHYDRATE SULFOTRANSFERASE"/>
    <property type="match status" value="1"/>
</dbReference>
<dbReference type="InterPro" id="IPR018011">
    <property type="entry name" value="Carb_sulfotrans_8-10"/>
</dbReference>
<evidence type="ECO:0000256" key="8">
    <source>
        <dbReference type="ARBA" id="ARBA00023180"/>
    </source>
</evidence>